<dbReference type="AlphaFoldDB" id="A0A1Q2CVV6"/>
<dbReference type="EMBL" id="CP019607">
    <property type="protein sequence ID" value="AQP50219.1"/>
    <property type="molecule type" value="Genomic_DNA"/>
</dbReference>
<protein>
    <recommendedName>
        <fullName evidence="3">NrdH-redoxin</fullName>
    </recommendedName>
</protein>
<keyword evidence="2" id="KW-1185">Reference proteome</keyword>
<dbReference type="KEGG" id="tfa:BW733_04600"/>
<dbReference type="Pfam" id="PF05768">
    <property type="entry name" value="Glrx-like"/>
    <property type="match status" value="1"/>
</dbReference>
<dbReference type="Proteomes" id="UP000188235">
    <property type="component" value="Chromosome"/>
</dbReference>
<proteinExistence type="predicted"/>
<dbReference type="InterPro" id="IPR036249">
    <property type="entry name" value="Thioredoxin-like_sf"/>
</dbReference>
<sequence length="96" mass="10782">MHPAPRVLLLTREGCHLCVEAESLVRGTCEELGVGLRVLDVDTDERLRAKYTDHVPVTFVDRELLGYWFVDDGALRSALASGHPRPIPDDWVLAHH</sequence>
<organism evidence="1 2">
    <name type="scientific">Tessaracoccus flavescens</name>
    <dbReference type="NCBI Taxonomy" id="399497"/>
    <lineage>
        <taxon>Bacteria</taxon>
        <taxon>Bacillati</taxon>
        <taxon>Actinomycetota</taxon>
        <taxon>Actinomycetes</taxon>
        <taxon>Propionibacteriales</taxon>
        <taxon>Propionibacteriaceae</taxon>
        <taxon>Tessaracoccus</taxon>
    </lineage>
</organism>
<evidence type="ECO:0008006" key="3">
    <source>
        <dbReference type="Google" id="ProtNLM"/>
    </source>
</evidence>
<dbReference type="InterPro" id="IPR008554">
    <property type="entry name" value="Glutaredoxin-like"/>
</dbReference>
<dbReference type="Gene3D" id="3.40.30.10">
    <property type="entry name" value="Glutaredoxin"/>
    <property type="match status" value="1"/>
</dbReference>
<name>A0A1Q2CVV6_9ACTN</name>
<reference evidence="1 2" key="1">
    <citation type="journal article" date="2008" name="Int. J. Syst. Evol. Microbiol.">
        <title>Tessaracoccus flavescens sp. nov., isolated from marine sediment.</title>
        <authorList>
            <person name="Lee D.W."/>
            <person name="Lee S.D."/>
        </authorList>
    </citation>
    <scope>NUCLEOTIDE SEQUENCE [LARGE SCALE GENOMIC DNA]</scope>
    <source>
        <strain evidence="1 2">SST-39T</strain>
    </source>
</reference>
<dbReference type="SUPFAM" id="SSF52833">
    <property type="entry name" value="Thioredoxin-like"/>
    <property type="match status" value="1"/>
</dbReference>
<evidence type="ECO:0000313" key="2">
    <source>
        <dbReference type="Proteomes" id="UP000188235"/>
    </source>
</evidence>
<gene>
    <name evidence="1" type="ORF">BW733_04600</name>
</gene>
<dbReference type="STRING" id="399497.BW733_04600"/>
<evidence type="ECO:0000313" key="1">
    <source>
        <dbReference type="EMBL" id="AQP50219.1"/>
    </source>
</evidence>
<dbReference type="OrthoDB" id="8779161at2"/>
<accession>A0A1Q2CVV6</accession>